<proteinExistence type="predicted"/>
<dbReference type="KEGG" id="ccac:CcaHIS019_0601760"/>
<dbReference type="PANTHER" id="PTHR47551:SF1">
    <property type="entry name" value="TUBULIN--TYROSINE LIGASE PBY1-RELATED"/>
    <property type="match status" value="1"/>
</dbReference>
<dbReference type="InterPro" id="IPR027746">
    <property type="entry name" value="TTL"/>
</dbReference>
<sequence>MTPTATPAADNARLTAFVNFPSPYTQALLERALVAVLPALEMSSDIPKEPPKLQWADYDVLSLDVPRHNPGYLISSYIYRKALIRKHQLHTTVNEYLAKCRHRGIKSALESGMPKGWVLDIQFADELDELLMDDLYELEEVMRGNEGRAEGEREWFILKPGFAERGQGIRMFSTEDELRAIFEEFEPPSEDEDEDDDDDGERNDDDADDDAGVGGTAVLTSHMRHFVIQEYVPRPVLFDLHEGDGAQLGQKFHLRAYVLVTGAYTVHLAHTMLALFSDAPYTPPRIVEGQVDLRPHLTNTCLQTDAYGQAVEQDDLVRLFWDLEGRTALARDNGYNVMGTVDKEWLDKTFTKVGQVVAEAVKAGAECGSFNLQLMENAFEIFGVDLLLSHPADATSLVVPDVTLLEFNASPDFVQTGDVLRPKLLDMFKGVVRISIAPFFGIDTVGEEKEEEMELGEDRWGWRLVGKGQVRASWA</sequence>
<keyword evidence="3" id="KW-1185">Reference proteome</keyword>
<dbReference type="GO" id="GO:0000932">
    <property type="term" value="C:P-body"/>
    <property type="evidence" value="ECO:0007669"/>
    <property type="project" value="TreeGrafter"/>
</dbReference>
<dbReference type="Gene3D" id="3.30.470.20">
    <property type="entry name" value="ATP-grasp fold, B domain"/>
    <property type="match status" value="1"/>
</dbReference>
<evidence type="ECO:0008006" key="4">
    <source>
        <dbReference type="Google" id="ProtNLM"/>
    </source>
</evidence>
<dbReference type="GeneID" id="85497587"/>
<dbReference type="InterPro" id="IPR004344">
    <property type="entry name" value="TTL/TTLL_fam"/>
</dbReference>
<evidence type="ECO:0000256" key="1">
    <source>
        <dbReference type="SAM" id="MobiDB-lite"/>
    </source>
</evidence>
<reference evidence="2" key="1">
    <citation type="journal article" date="2023" name="BMC Genomics">
        <title>Chromosome-level genome assemblies of Cutaneotrichosporon spp. (Trichosporonales, Basidiomycota) reveal imbalanced evolution between nucleotide sequences and chromosome synteny.</title>
        <authorList>
            <person name="Kobayashi Y."/>
            <person name="Kayamori A."/>
            <person name="Aoki K."/>
            <person name="Shiwa Y."/>
            <person name="Matsutani M."/>
            <person name="Fujita N."/>
            <person name="Sugita T."/>
            <person name="Iwasaki W."/>
            <person name="Tanaka N."/>
            <person name="Takashima M."/>
        </authorList>
    </citation>
    <scope>NUCLEOTIDE SEQUENCE</scope>
    <source>
        <strain evidence="2">HIS019</strain>
    </source>
</reference>
<protein>
    <recommendedName>
        <fullName evidence="4">TTL-domain-containing protein</fullName>
    </recommendedName>
</protein>
<dbReference type="AlphaFoldDB" id="A0AA48L844"/>
<evidence type="ECO:0000313" key="2">
    <source>
        <dbReference type="EMBL" id="BEI93717.1"/>
    </source>
</evidence>
<evidence type="ECO:0000313" key="3">
    <source>
        <dbReference type="Proteomes" id="UP001233271"/>
    </source>
</evidence>
<dbReference type="PROSITE" id="PS51221">
    <property type="entry name" value="TTL"/>
    <property type="match status" value="1"/>
</dbReference>
<dbReference type="PANTHER" id="PTHR47551">
    <property type="entry name" value="TUBULIN--TYROSINE LIGASE PBY1-RELATED"/>
    <property type="match status" value="1"/>
</dbReference>
<gene>
    <name evidence="2" type="primary">PBY1</name>
    <name evidence="2" type="ORF">CcaverHIS019_0601760</name>
</gene>
<accession>A0AA48L844</accession>
<organism evidence="2 3">
    <name type="scientific">Cutaneotrichosporon cavernicola</name>
    <dbReference type="NCBI Taxonomy" id="279322"/>
    <lineage>
        <taxon>Eukaryota</taxon>
        <taxon>Fungi</taxon>
        <taxon>Dikarya</taxon>
        <taxon>Basidiomycota</taxon>
        <taxon>Agaricomycotina</taxon>
        <taxon>Tremellomycetes</taxon>
        <taxon>Trichosporonales</taxon>
        <taxon>Trichosporonaceae</taxon>
        <taxon>Cutaneotrichosporon</taxon>
    </lineage>
</organism>
<dbReference type="Proteomes" id="UP001233271">
    <property type="component" value="Chromosome 6"/>
</dbReference>
<dbReference type="FunFam" id="3.30.470.20:FF:000133">
    <property type="entry name" value="Probable tubulin--tyrosine ligase C12B10.04"/>
    <property type="match status" value="1"/>
</dbReference>
<dbReference type="EMBL" id="AP028217">
    <property type="protein sequence ID" value="BEI93717.1"/>
    <property type="molecule type" value="Genomic_DNA"/>
</dbReference>
<feature type="region of interest" description="Disordered" evidence="1">
    <location>
        <begin position="184"/>
        <end position="214"/>
    </location>
</feature>
<dbReference type="RefSeq" id="XP_060458982.1">
    <property type="nucleotide sequence ID" value="XM_060602605.1"/>
</dbReference>
<dbReference type="Pfam" id="PF03133">
    <property type="entry name" value="TTL"/>
    <property type="match status" value="1"/>
</dbReference>
<feature type="compositionally biased region" description="Acidic residues" evidence="1">
    <location>
        <begin position="184"/>
        <end position="211"/>
    </location>
</feature>
<name>A0AA48L844_9TREE</name>